<feature type="transmembrane region" description="Helical" evidence="1">
    <location>
        <begin position="142"/>
        <end position="164"/>
    </location>
</feature>
<reference evidence="3 4" key="2">
    <citation type="submission" date="2019-04" db="EMBL/GenBank/DDBJ databases">
        <title>The genome sequence of big-headed turtle.</title>
        <authorList>
            <person name="Gong S."/>
        </authorList>
    </citation>
    <scope>NUCLEOTIDE SEQUENCE [LARGE SCALE GENOMIC DNA]</scope>
    <source>
        <strain evidence="3">DO16091913</strain>
        <tissue evidence="3">Muscle</tissue>
    </source>
</reference>
<dbReference type="Proteomes" id="UP000297703">
    <property type="component" value="Unassembled WGS sequence"/>
</dbReference>
<dbReference type="AlphaFoldDB" id="A0A4D9DMU0"/>
<organism evidence="3 4">
    <name type="scientific">Platysternon megacephalum</name>
    <name type="common">big-headed turtle</name>
    <dbReference type="NCBI Taxonomy" id="55544"/>
    <lineage>
        <taxon>Eukaryota</taxon>
        <taxon>Metazoa</taxon>
        <taxon>Chordata</taxon>
        <taxon>Craniata</taxon>
        <taxon>Vertebrata</taxon>
        <taxon>Euteleostomi</taxon>
        <taxon>Archelosauria</taxon>
        <taxon>Testudinata</taxon>
        <taxon>Testudines</taxon>
        <taxon>Cryptodira</taxon>
        <taxon>Durocryptodira</taxon>
        <taxon>Testudinoidea</taxon>
        <taxon>Platysternidae</taxon>
        <taxon>Platysternon</taxon>
    </lineage>
</organism>
<dbReference type="InterPro" id="IPR007110">
    <property type="entry name" value="Ig-like_dom"/>
</dbReference>
<protein>
    <submittedName>
        <fullName evidence="3">Ceramide-1-phosphate transfer protein</fullName>
    </submittedName>
</protein>
<proteinExistence type="predicted"/>
<dbReference type="InterPro" id="IPR036179">
    <property type="entry name" value="Ig-like_dom_sf"/>
</dbReference>
<sequence>MAPGTSKTGLKLWAEDPIALGSPLQLHCAFPGREHITLVSWWRWGQNWSREDLAVIDPTHGPYVLPAVRGRLRVTSVSGDGQVGLTVPSLGLQHNDTRYCCKFSTFPSGVSEQCLPVLIPEPATDPSPAPHSLGHAFLRPDVLGTLGAGGFFLLGSVLLLGHLLREWTRRRR</sequence>
<dbReference type="GO" id="GO:0038023">
    <property type="term" value="F:signaling receptor activity"/>
    <property type="evidence" value="ECO:0007669"/>
    <property type="project" value="InterPro"/>
</dbReference>
<dbReference type="PANTHER" id="PTHR39220:SF1">
    <property type="entry name" value="TRANSMEMBRANE PROTEIN PVRIG"/>
    <property type="match status" value="1"/>
</dbReference>
<name>A0A4D9DMU0_9SAUR</name>
<keyword evidence="4" id="KW-1185">Reference proteome</keyword>
<accession>A0A4D9DMU0</accession>
<dbReference type="Gene3D" id="2.60.40.10">
    <property type="entry name" value="Immunoglobulins"/>
    <property type="match status" value="1"/>
</dbReference>
<dbReference type="PANTHER" id="PTHR39220">
    <property type="entry name" value="TRANSMEMBRANE PROTEIN PVRIG"/>
    <property type="match status" value="1"/>
</dbReference>
<evidence type="ECO:0000259" key="2">
    <source>
        <dbReference type="PROSITE" id="PS50835"/>
    </source>
</evidence>
<gene>
    <name evidence="3" type="ORF">DR999_PMT21326</name>
</gene>
<reference evidence="3 4" key="1">
    <citation type="submission" date="2019-04" db="EMBL/GenBank/DDBJ databases">
        <title>Draft genome of the big-headed turtle Platysternon megacephalum.</title>
        <authorList>
            <person name="Gong S."/>
        </authorList>
    </citation>
    <scope>NUCLEOTIDE SEQUENCE [LARGE SCALE GENOMIC DNA]</scope>
    <source>
        <strain evidence="3">DO16091913</strain>
        <tissue evidence="3">Muscle</tissue>
    </source>
</reference>
<keyword evidence="1" id="KW-0812">Transmembrane</keyword>
<evidence type="ECO:0000313" key="4">
    <source>
        <dbReference type="Proteomes" id="UP000297703"/>
    </source>
</evidence>
<dbReference type="Pfam" id="PF25456">
    <property type="entry name" value="Ig_PVRIG"/>
    <property type="match status" value="1"/>
</dbReference>
<dbReference type="SUPFAM" id="SSF48726">
    <property type="entry name" value="Immunoglobulin"/>
    <property type="match status" value="1"/>
</dbReference>
<keyword evidence="1" id="KW-0472">Membrane</keyword>
<dbReference type="OrthoDB" id="9427613at2759"/>
<comment type="caution">
    <text evidence="3">The sequence shown here is derived from an EMBL/GenBank/DDBJ whole genome shotgun (WGS) entry which is preliminary data.</text>
</comment>
<dbReference type="InterPro" id="IPR034452">
    <property type="entry name" value="TM_PVRIG"/>
</dbReference>
<dbReference type="PROSITE" id="PS50835">
    <property type="entry name" value="IG_LIKE"/>
    <property type="match status" value="1"/>
</dbReference>
<keyword evidence="1" id="KW-1133">Transmembrane helix</keyword>
<feature type="domain" description="Ig-like" evidence="2">
    <location>
        <begin position="3"/>
        <end position="111"/>
    </location>
</feature>
<evidence type="ECO:0000256" key="1">
    <source>
        <dbReference type="SAM" id="Phobius"/>
    </source>
</evidence>
<dbReference type="InterPro" id="IPR013783">
    <property type="entry name" value="Ig-like_fold"/>
</dbReference>
<dbReference type="GO" id="GO:0050860">
    <property type="term" value="P:negative regulation of T cell receptor signaling pathway"/>
    <property type="evidence" value="ECO:0007669"/>
    <property type="project" value="InterPro"/>
</dbReference>
<dbReference type="EMBL" id="QXTE01000568">
    <property type="protein sequence ID" value="TFJ96879.1"/>
    <property type="molecule type" value="Genomic_DNA"/>
</dbReference>
<dbReference type="InterPro" id="IPR057367">
    <property type="entry name" value="Ig_PVRIG"/>
</dbReference>
<evidence type="ECO:0000313" key="3">
    <source>
        <dbReference type="EMBL" id="TFJ96879.1"/>
    </source>
</evidence>